<comment type="caution">
    <text evidence="1">The sequence shown here is derived from an EMBL/GenBank/DDBJ whole genome shotgun (WGS) entry which is preliminary data.</text>
</comment>
<dbReference type="RefSeq" id="WP_379599625.1">
    <property type="nucleotide sequence ID" value="NZ_JBHRTN010000029.1"/>
</dbReference>
<organism evidence="1 2">
    <name type="scientific">Teichococcus globiformis</name>
    <dbReference type="NCBI Taxonomy" id="2307229"/>
    <lineage>
        <taxon>Bacteria</taxon>
        <taxon>Pseudomonadati</taxon>
        <taxon>Pseudomonadota</taxon>
        <taxon>Alphaproteobacteria</taxon>
        <taxon>Acetobacterales</taxon>
        <taxon>Roseomonadaceae</taxon>
        <taxon>Roseomonas</taxon>
    </lineage>
</organism>
<gene>
    <name evidence="1" type="ORF">ACFOD4_20910</name>
</gene>
<name>A0ABV7G794_9PROT</name>
<protein>
    <recommendedName>
        <fullName evidence="3">PilZ domain-containing protein</fullName>
    </recommendedName>
</protein>
<accession>A0ABV7G794</accession>
<dbReference type="EMBL" id="JBHRTN010000029">
    <property type="protein sequence ID" value="MFC3127531.1"/>
    <property type="molecule type" value="Genomic_DNA"/>
</dbReference>
<proteinExistence type="predicted"/>
<evidence type="ECO:0008006" key="3">
    <source>
        <dbReference type="Google" id="ProtNLM"/>
    </source>
</evidence>
<evidence type="ECO:0000313" key="1">
    <source>
        <dbReference type="EMBL" id="MFC3127531.1"/>
    </source>
</evidence>
<reference evidence="2" key="1">
    <citation type="journal article" date="2019" name="Int. J. Syst. Evol. Microbiol.">
        <title>The Global Catalogue of Microorganisms (GCM) 10K type strain sequencing project: providing services to taxonomists for standard genome sequencing and annotation.</title>
        <authorList>
            <consortium name="The Broad Institute Genomics Platform"/>
            <consortium name="The Broad Institute Genome Sequencing Center for Infectious Disease"/>
            <person name="Wu L."/>
            <person name="Ma J."/>
        </authorList>
    </citation>
    <scope>NUCLEOTIDE SEQUENCE [LARGE SCALE GENOMIC DNA]</scope>
    <source>
        <strain evidence="2">KCTC 52094</strain>
    </source>
</reference>
<keyword evidence="2" id="KW-1185">Reference proteome</keyword>
<dbReference type="Proteomes" id="UP001595593">
    <property type="component" value="Unassembled WGS sequence"/>
</dbReference>
<sequence length="94" mass="10508">MAMQPGEHLIAISAQGSRLNCRNQAIFSLPFREREEQASMITHQQQQTDCRMFGAQLARGAVVEHDITDAAGFAFRTRTTAEDCARMARAVPER</sequence>
<evidence type="ECO:0000313" key="2">
    <source>
        <dbReference type="Proteomes" id="UP001595593"/>
    </source>
</evidence>